<evidence type="ECO:0000256" key="1">
    <source>
        <dbReference type="SAM" id="MobiDB-lite"/>
    </source>
</evidence>
<gene>
    <name evidence="3" type="ORF">E7512_03515</name>
</gene>
<keyword evidence="3" id="KW-0969">Cilium</keyword>
<proteinExistence type="predicted"/>
<name>A0A928KQC6_9FIRM</name>
<dbReference type="RefSeq" id="WP_326839994.1">
    <property type="nucleotide sequence ID" value="NZ_SVNY01000002.1"/>
</dbReference>
<feature type="compositionally biased region" description="Basic and acidic residues" evidence="1">
    <location>
        <begin position="42"/>
        <end position="52"/>
    </location>
</feature>
<dbReference type="EMBL" id="SVNY01000002">
    <property type="protein sequence ID" value="MBE6832640.1"/>
    <property type="molecule type" value="Genomic_DNA"/>
</dbReference>
<dbReference type="Proteomes" id="UP000754750">
    <property type="component" value="Unassembled WGS sequence"/>
</dbReference>
<organism evidence="3 4">
    <name type="scientific">Faecalispora sporosphaeroides</name>
    <dbReference type="NCBI Taxonomy" id="1549"/>
    <lineage>
        <taxon>Bacteria</taxon>
        <taxon>Bacillati</taxon>
        <taxon>Bacillota</taxon>
        <taxon>Clostridia</taxon>
        <taxon>Eubacteriales</taxon>
        <taxon>Oscillospiraceae</taxon>
        <taxon>Faecalispora</taxon>
    </lineage>
</organism>
<dbReference type="CDD" id="cd17470">
    <property type="entry name" value="T3SS_Flik_C"/>
    <property type="match status" value="1"/>
</dbReference>
<keyword evidence="3" id="KW-0966">Cell projection</keyword>
<reference evidence="3" key="1">
    <citation type="submission" date="2019-04" db="EMBL/GenBank/DDBJ databases">
        <title>Evolution of Biomass-Degrading Anaerobic Consortia Revealed by Metagenomics.</title>
        <authorList>
            <person name="Peng X."/>
        </authorList>
    </citation>
    <scope>NUCLEOTIDE SEQUENCE</scope>
    <source>
        <strain evidence="3">SIG551</strain>
    </source>
</reference>
<dbReference type="Pfam" id="PF02120">
    <property type="entry name" value="Flg_hook"/>
    <property type="match status" value="1"/>
</dbReference>
<accession>A0A928KQC6</accession>
<evidence type="ECO:0000313" key="3">
    <source>
        <dbReference type="EMBL" id="MBE6832640.1"/>
    </source>
</evidence>
<feature type="compositionally biased region" description="Polar residues" evidence="1">
    <location>
        <begin position="1"/>
        <end position="11"/>
    </location>
</feature>
<dbReference type="Gene3D" id="3.30.750.140">
    <property type="match status" value="1"/>
</dbReference>
<feature type="region of interest" description="Disordered" evidence="1">
    <location>
        <begin position="383"/>
        <end position="421"/>
    </location>
</feature>
<dbReference type="InterPro" id="IPR021136">
    <property type="entry name" value="Flagellar_hook_control-like_C"/>
</dbReference>
<dbReference type="AlphaFoldDB" id="A0A928KQC6"/>
<evidence type="ECO:0000313" key="4">
    <source>
        <dbReference type="Proteomes" id="UP000754750"/>
    </source>
</evidence>
<feature type="domain" description="Flagellar hook-length control protein-like C-terminal" evidence="2">
    <location>
        <begin position="310"/>
        <end position="375"/>
    </location>
</feature>
<sequence>MVQQISVQQISLPKAEPKEKIQPDAASFKTALKKAESSLPSKETKGETEKADTQTSGEEALPTAKEEKLPEAVPQNSIVSPAMLWLVMGNASAAQQGEQPPANLLPTAVPQVLSASSETARAALTAIGSAAEKTGVPLQQLLQQQTSPQTQPAVPAAAAQTADIPAAQQAQLPPVQLPALQQTEAPVQPIVQEAALPQLAVPPADLLSVSSKTEQKGNQAVQGIPALSANAPGAAATMPVPVQIRQNNADSALSGHTQDKPADTTGNASEQHSDFAALFVSQNDPVSASFAAHASASSKLSAGTAAHLTEQIVKNIQAQNNSFRMELFPQNLGKISVSLKMEQGLLVVDILADSPRTQSLLASGSGEIRSLLESAVGQPVQVMQPPQDAPAYYQQEQESSGQQQNEQQSRQQPEQETTEDFLNVLQQLKEQSSIL</sequence>
<feature type="compositionally biased region" description="Low complexity" evidence="1">
    <location>
        <begin position="383"/>
        <end position="415"/>
    </location>
</feature>
<comment type="caution">
    <text evidence="3">The sequence shown here is derived from an EMBL/GenBank/DDBJ whole genome shotgun (WGS) entry which is preliminary data.</text>
</comment>
<evidence type="ECO:0000259" key="2">
    <source>
        <dbReference type="Pfam" id="PF02120"/>
    </source>
</evidence>
<keyword evidence="3" id="KW-0282">Flagellum</keyword>
<dbReference type="InterPro" id="IPR038610">
    <property type="entry name" value="FliK-like_C_sf"/>
</dbReference>
<protein>
    <submittedName>
        <fullName evidence="3">Flagellar hook-length control protein FliK</fullName>
    </submittedName>
</protein>
<feature type="region of interest" description="Disordered" evidence="1">
    <location>
        <begin position="1"/>
        <end position="74"/>
    </location>
</feature>